<sequence length="308" mass="34973">MKRRMLLLIVFTVFSYAAMAQTFTVATYNMRNDNNKEDAANGNGWKQRLPVIASMIRFHGFDIFGTQECMHHQLENLKDSLPGFAYVGIGRDDGKQAGEYSAIFYNTKKFQLLENGDFWMSEVTDRPNKGWDAVLPRICTWGKFKDIKSGFTFYLFNLHMDHVGVKARAESAKLVMDKVRKMAGDIPAILTGDFNVDQRSESYTLINTSGLLKDAYETTDIRYAENGTFNAFNPNSKTDSRIDHIFLTKQFNVEKYGILTDTYRGPVVTGKDAEKVNAADFPKEVSLNKYVARVPSDHFPVMIVVSLK</sequence>
<dbReference type="STRING" id="104663.SAMN04488121_101339"/>
<dbReference type="PANTHER" id="PTHR12121:SF36">
    <property type="entry name" value="ENDONUCLEASE_EXONUCLEASE_PHOSPHATASE DOMAIN-CONTAINING PROTEIN"/>
    <property type="match status" value="1"/>
</dbReference>
<dbReference type="SUPFAM" id="SSF56219">
    <property type="entry name" value="DNase I-like"/>
    <property type="match status" value="1"/>
</dbReference>
<keyword evidence="3" id="KW-0540">Nuclease</keyword>
<reference evidence="3 4" key="1">
    <citation type="submission" date="2016-10" db="EMBL/GenBank/DDBJ databases">
        <authorList>
            <person name="de Groot N.N."/>
        </authorList>
    </citation>
    <scope>NUCLEOTIDE SEQUENCE [LARGE SCALE GENOMIC DNA]</scope>
    <source>
        <strain evidence="3 4">DSM 527</strain>
    </source>
</reference>
<accession>A0A1G7H7D8</accession>
<feature type="chain" id="PRO_5011460809" evidence="1">
    <location>
        <begin position="21"/>
        <end position="308"/>
    </location>
</feature>
<evidence type="ECO:0000259" key="2">
    <source>
        <dbReference type="Pfam" id="PF03372"/>
    </source>
</evidence>
<feature type="domain" description="Endonuclease/exonuclease/phosphatase" evidence="2">
    <location>
        <begin position="26"/>
        <end position="297"/>
    </location>
</feature>
<dbReference type="PANTHER" id="PTHR12121">
    <property type="entry name" value="CARBON CATABOLITE REPRESSOR PROTEIN 4"/>
    <property type="match status" value="1"/>
</dbReference>
<keyword evidence="1" id="KW-0732">Signal</keyword>
<keyword evidence="3" id="KW-0269">Exonuclease</keyword>
<proteinExistence type="predicted"/>
<protein>
    <submittedName>
        <fullName evidence="3">Metal-dependent hydrolase, endonuclease/exonuclease/phosphatase family</fullName>
    </submittedName>
</protein>
<dbReference type="InterPro" id="IPR005135">
    <property type="entry name" value="Endo/exonuclease/phosphatase"/>
</dbReference>
<evidence type="ECO:0000313" key="4">
    <source>
        <dbReference type="Proteomes" id="UP000199045"/>
    </source>
</evidence>
<dbReference type="GO" id="GO:0000175">
    <property type="term" value="F:3'-5'-RNA exonuclease activity"/>
    <property type="evidence" value="ECO:0007669"/>
    <property type="project" value="TreeGrafter"/>
</dbReference>
<feature type="signal peptide" evidence="1">
    <location>
        <begin position="1"/>
        <end position="20"/>
    </location>
</feature>
<dbReference type="Proteomes" id="UP000199045">
    <property type="component" value="Unassembled WGS sequence"/>
</dbReference>
<gene>
    <name evidence="3" type="ORF">SAMN04488121_101339</name>
</gene>
<organism evidence="3 4">
    <name type="scientific">Chitinophaga filiformis</name>
    <name type="common">Myxococcus filiformis</name>
    <name type="synonym">Flexibacter filiformis</name>
    <dbReference type="NCBI Taxonomy" id="104663"/>
    <lineage>
        <taxon>Bacteria</taxon>
        <taxon>Pseudomonadati</taxon>
        <taxon>Bacteroidota</taxon>
        <taxon>Chitinophagia</taxon>
        <taxon>Chitinophagales</taxon>
        <taxon>Chitinophagaceae</taxon>
        <taxon>Chitinophaga</taxon>
    </lineage>
</organism>
<dbReference type="EMBL" id="FNBN01000001">
    <property type="protein sequence ID" value="SDE96316.1"/>
    <property type="molecule type" value="Genomic_DNA"/>
</dbReference>
<evidence type="ECO:0000256" key="1">
    <source>
        <dbReference type="SAM" id="SignalP"/>
    </source>
</evidence>
<dbReference type="InterPro" id="IPR050410">
    <property type="entry name" value="CCR4/nocturin_mRNA_transcr"/>
</dbReference>
<dbReference type="Pfam" id="PF03372">
    <property type="entry name" value="Exo_endo_phos"/>
    <property type="match status" value="1"/>
</dbReference>
<dbReference type="RefSeq" id="WP_218124136.1">
    <property type="nucleotide sequence ID" value="NZ_FNBN01000001.1"/>
</dbReference>
<dbReference type="Gene3D" id="3.60.10.10">
    <property type="entry name" value="Endonuclease/exonuclease/phosphatase"/>
    <property type="match status" value="1"/>
</dbReference>
<dbReference type="AlphaFoldDB" id="A0A1G7H7D8"/>
<keyword evidence="3" id="KW-0378">Hydrolase</keyword>
<dbReference type="GO" id="GO:0004519">
    <property type="term" value="F:endonuclease activity"/>
    <property type="evidence" value="ECO:0007669"/>
    <property type="project" value="UniProtKB-KW"/>
</dbReference>
<name>A0A1G7H7D8_CHIFI</name>
<keyword evidence="3" id="KW-0255">Endonuclease</keyword>
<evidence type="ECO:0000313" key="3">
    <source>
        <dbReference type="EMBL" id="SDE96316.1"/>
    </source>
</evidence>
<dbReference type="CDD" id="cd09083">
    <property type="entry name" value="EEP-1"/>
    <property type="match status" value="1"/>
</dbReference>
<dbReference type="InterPro" id="IPR036691">
    <property type="entry name" value="Endo/exonu/phosph_ase_sf"/>
</dbReference>